<feature type="transmembrane region" description="Helical" evidence="2">
    <location>
        <begin position="313"/>
        <end position="330"/>
    </location>
</feature>
<comment type="similarity">
    <text evidence="1">Belongs to the adenylyl cyclase class-3 family.</text>
</comment>
<dbReference type="PROSITE" id="PS50125">
    <property type="entry name" value="GUANYLATE_CYCLASE_2"/>
    <property type="match status" value="1"/>
</dbReference>
<dbReference type="CDD" id="cd07302">
    <property type="entry name" value="CHD"/>
    <property type="match status" value="1"/>
</dbReference>
<evidence type="ECO:0000313" key="5">
    <source>
        <dbReference type="Proteomes" id="UP001526426"/>
    </source>
</evidence>
<evidence type="ECO:0000256" key="1">
    <source>
        <dbReference type="ARBA" id="ARBA00005381"/>
    </source>
</evidence>
<dbReference type="PANTHER" id="PTHR43081:SF1">
    <property type="entry name" value="ADENYLATE CYCLASE, TERMINAL-DIFFERENTIATION SPECIFIC"/>
    <property type="match status" value="1"/>
</dbReference>
<dbReference type="SMART" id="SM00044">
    <property type="entry name" value="CYCc"/>
    <property type="match status" value="1"/>
</dbReference>
<feature type="domain" description="Guanylate cyclase" evidence="3">
    <location>
        <begin position="438"/>
        <end position="564"/>
    </location>
</feature>
<sequence length="673" mass="76968">MKLLPPMTFLRFLLLVLAVLFIFLSFSQTNHLDKAAPTPTPLSTGWLYRWGNSPNTPENLPLWVLEPPQKDWTPLPLPQQLQPPPHTQTLWLAVSLPPGDWSFPSLYFQNIPHLLHAYFQGQLIYSYDEFAPTGELSPNEGKFPLVFLPPDFATETLYLQVHVPGKSITLGYDTLLKIGNSDQLFKALILKDSIQLTLGLLFIFCGLFPLIFALFTSTKSYYISFGWFVLLLGIYTITPTHTIRLIFNYSIFWTYIHHTAFHLIPPSLCLFFEHIFGQRRYGIVRRLWQIHLSYAPIALIFGSLGFWELAAHPTQFLGVTSALILLLLVVRTALNGNQEARIFALGFIVLMVVMIYDIITYVFFKPLSAHFQLYYWGMLFFIGCVAYLLERRFIEAQKRLKAYNLALKRFVPHEFLNFLQRESIIYVGLGDQVQEDMTVLFADIRSFTSISESMSPQKNIEFLNAYLSYVSPVIRHNGGFIDKYIGDAVMALFPRNANHALKAAIEMQFQVEEFNKMGHDKGYPRVNIGIGLHRGNLMLGTIGEQERLQTTVIADAVNLASRLEESTKQFGAKVIVSESTLLGLEECDRYLTRYLGQITVKGKKNAVRIYEVYNCDSPSLQAKKTAMRGEFEQAIAFFDQGQYIQAYAMFQQLIAQCPEDLVLHRCLQRCGLM</sequence>
<feature type="transmembrane region" description="Helical" evidence="2">
    <location>
        <begin position="288"/>
        <end position="307"/>
    </location>
</feature>
<keyword evidence="2" id="KW-0812">Transmembrane</keyword>
<gene>
    <name evidence="4" type="ORF">K4A83_11715</name>
</gene>
<proteinExistence type="inferred from homology"/>
<name>A0ABT3L7J5_9CYAN</name>
<evidence type="ECO:0000256" key="2">
    <source>
        <dbReference type="SAM" id="Phobius"/>
    </source>
</evidence>
<comment type="caution">
    <text evidence="4">The sequence shown here is derived from an EMBL/GenBank/DDBJ whole genome shotgun (WGS) entry which is preliminary data.</text>
</comment>
<feature type="transmembrane region" description="Helical" evidence="2">
    <location>
        <begin position="222"/>
        <end position="243"/>
    </location>
</feature>
<dbReference type="SUPFAM" id="SSF55073">
    <property type="entry name" value="Nucleotide cyclase"/>
    <property type="match status" value="1"/>
</dbReference>
<organism evidence="4 5">
    <name type="scientific">Spirulina subsalsa FACHB-351</name>
    <dbReference type="NCBI Taxonomy" id="234711"/>
    <lineage>
        <taxon>Bacteria</taxon>
        <taxon>Bacillati</taxon>
        <taxon>Cyanobacteriota</taxon>
        <taxon>Cyanophyceae</taxon>
        <taxon>Spirulinales</taxon>
        <taxon>Spirulinaceae</taxon>
        <taxon>Spirulina</taxon>
    </lineage>
</organism>
<dbReference type="InterPro" id="IPR050697">
    <property type="entry name" value="Adenylyl/Guanylyl_Cyclase_3/4"/>
</dbReference>
<feature type="transmembrane region" description="Helical" evidence="2">
    <location>
        <begin position="196"/>
        <end position="215"/>
    </location>
</feature>
<protein>
    <submittedName>
        <fullName evidence="4">Adenylate/guanylate cyclase domain-containing protein</fullName>
    </submittedName>
</protein>
<feature type="transmembrane region" description="Helical" evidence="2">
    <location>
        <begin position="255"/>
        <end position="276"/>
    </location>
</feature>
<dbReference type="Gene3D" id="3.30.70.1230">
    <property type="entry name" value="Nucleotide cyclase"/>
    <property type="match status" value="1"/>
</dbReference>
<evidence type="ECO:0000259" key="3">
    <source>
        <dbReference type="PROSITE" id="PS50125"/>
    </source>
</evidence>
<dbReference type="Proteomes" id="UP001526426">
    <property type="component" value="Unassembled WGS sequence"/>
</dbReference>
<dbReference type="InterPro" id="IPR001054">
    <property type="entry name" value="A/G_cyclase"/>
</dbReference>
<feature type="transmembrane region" description="Helical" evidence="2">
    <location>
        <begin position="370"/>
        <end position="389"/>
    </location>
</feature>
<evidence type="ECO:0000313" key="4">
    <source>
        <dbReference type="EMBL" id="MCW6036925.1"/>
    </source>
</evidence>
<dbReference type="PANTHER" id="PTHR43081">
    <property type="entry name" value="ADENYLATE CYCLASE, TERMINAL-DIFFERENTIATION SPECIFIC-RELATED"/>
    <property type="match status" value="1"/>
</dbReference>
<dbReference type="EMBL" id="JAIHOM010000050">
    <property type="protein sequence ID" value="MCW6036925.1"/>
    <property type="molecule type" value="Genomic_DNA"/>
</dbReference>
<keyword evidence="2" id="KW-0472">Membrane</keyword>
<dbReference type="Pfam" id="PF07695">
    <property type="entry name" value="7TMR-DISM_7TM"/>
    <property type="match status" value="1"/>
</dbReference>
<accession>A0ABT3L7J5</accession>
<keyword evidence="5" id="KW-1185">Reference proteome</keyword>
<feature type="transmembrane region" description="Helical" evidence="2">
    <location>
        <begin position="342"/>
        <end position="364"/>
    </location>
</feature>
<dbReference type="RefSeq" id="WP_265264747.1">
    <property type="nucleotide sequence ID" value="NZ_JAIHOM010000050.1"/>
</dbReference>
<dbReference type="Pfam" id="PF00211">
    <property type="entry name" value="Guanylate_cyc"/>
    <property type="match status" value="1"/>
</dbReference>
<keyword evidence="2" id="KW-1133">Transmembrane helix</keyword>
<dbReference type="InterPro" id="IPR029787">
    <property type="entry name" value="Nucleotide_cyclase"/>
</dbReference>
<dbReference type="InterPro" id="IPR011623">
    <property type="entry name" value="7TMR_DISM_rcpt_extracell_dom1"/>
</dbReference>
<reference evidence="4 5" key="1">
    <citation type="submission" date="2021-08" db="EMBL/GenBank/DDBJ databases">
        <title>Draft genome sequence of Spirulina subsalsa with high tolerance to salinity and hype-accumulation of phycocyanin.</title>
        <authorList>
            <person name="Pei H."/>
            <person name="Jiang L."/>
        </authorList>
    </citation>
    <scope>NUCLEOTIDE SEQUENCE [LARGE SCALE GENOMIC DNA]</scope>
    <source>
        <strain evidence="4 5">FACHB-351</strain>
    </source>
</reference>